<proteinExistence type="predicted"/>
<dbReference type="InParanoid" id="K1R6S1"/>
<reference evidence="1" key="1">
    <citation type="journal article" date="2012" name="Nature">
        <title>The oyster genome reveals stress adaptation and complexity of shell formation.</title>
        <authorList>
            <person name="Zhang G."/>
            <person name="Fang X."/>
            <person name="Guo X."/>
            <person name="Li L."/>
            <person name="Luo R."/>
            <person name="Xu F."/>
            <person name="Yang P."/>
            <person name="Zhang L."/>
            <person name="Wang X."/>
            <person name="Qi H."/>
            <person name="Xiong Z."/>
            <person name="Que H."/>
            <person name="Xie Y."/>
            <person name="Holland P.W."/>
            <person name="Paps J."/>
            <person name="Zhu Y."/>
            <person name="Wu F."/>
            <person name="Chen Y."/>
            <person name="Wang J."/>
            <person name="Peng C."/>
            <person name="Meng J."/>
            <person name="Yang L."/>
            <person name="Liu J."/>
            <person name="Wen B."/>
            <person name="Zhang N."/>
            <person name="Huang Z."/>
            <person name="Zhu Q."/>
            <person name="Feng Y."/>
            <person name="Mount A."/>
            <person name="Hedgecock D."/>
            <person name="Xu Z."/>
            <person name="Liu Y."/>
            <person name="Domazet-Loso T."/>
            <person name="Du Y."/>
            <person name="Sun X."/>
            <person name="Zhang S."/>
            <person name="Liu B."/>
            <person name="Cheng P."/>
            <person name="Jiang X."/>
            <person name="Li J."/>
            <person name="Fan D."/>
            <person name="Wang W."/>
            <person name="Fu W."/>
            <person name="Wang T."/>
            <person name="Wang B."/>
            <person name="Zhang J."/>
            <person name="Peng Z."/>
            <person name="Li Y."/>
            <person name="Li N."/>
            <person name="Wang J."/>
            <person name="Chen M."/>
            <person name="He Y."/>
            <person name="Tan F."/>
            <person name="Song X."/>
            <person name="Zheng Q."/>
            <person name="Huang R."/>
            <person name="Yang H."/>
            <person name="Du X."/>
            <person name="Chen L."/>
            <person name="Yang M."/>
            <person name="Gaffney P.M."/>
            <person name="Wang S."/>
            <person name="Luo L."/>
            <person name="She Z."/>
            <person name="Ming Y."/>
            <person name="Huang W."/>
            <person name="Zhang S."/>
            <person name="Huang B."/>
            <person name="Zhang Y."/>
            <person name="Qu T."/>
            <person name="Ni P."/>
            <person name="Miao G."/>
            <person name="Wang J."/>
            <person name="Wang Q."/>
            <person name="Steinberg C.E."/>
            <person name="Wang H."/>
            <person name="Li N."/>
            <person name="Qian L."/>
            <person name="Zhang G."/>
            <person name="Li Y."/>
            <person name="Yang H."/>
            <person name="Liu X."/>
            <person name="Wang J."/>
            <person name="Yin Y."/>
            <person name="Wang J."/>
        </authorList>
    </citation>
    <scope>NUCLEOTIDE SEQUENCE [LARGE SCALE GENOMIC DNA]</scope>
    <source>
        <strain evidence="1">05x7-T-G4-1.051#20</strain>
    </source>
</reference>
<sequence>MLLPVTAGAAGDPPLIPREALGSPGGLRMCIKREDHSIRLAIETKYVNSYIKSKEINQDFTTAKRDNSFSHLLCRAVRTPESYNNAVTDSIKLMMEQMAQTMKAMQGMMEATTETLRHVNNQKQSTKSKLS</sequence>
<dbReference type="HOGENOM" id="CLU_1929591_0_0_1"/>
<protein>
    <submittedName>
        <fullName evidence="1">Uncharacterized protein</fullName>
    </submittedName>
</protein>
<dbReference type="AlphaFoldDB" id="K1R6S1"/>
<gene>
    <name evidence="1" type="ORF">CGI_10009413</name>
</gene>
<organism evidence="1">
    <name type="scientific">Magallana gigas</name>
    <name type="common">Pacific oyster</name>
    <name type="synonym">Crassostrea gigas</name>
    <dbReference type="NCBI Taxonomy" id="29159"/>
    <lineage>
        <taxon>Eukaryota</taxon>
        <taxon>Metazoa</taxon>
        <taxon>Spiralia</taxon>
        <taxon>Lophotrochozoa</taxon>
        <taxon>Mollusca</taxon>
        <taxon>Bivalvia</taxon>
        <taxon>Autobranchia</taxon>
        <taxon>Pteriomorphia</taxon>
        <taxon>Ostreida</taxon>
        <taxon>Ostreoidea</taxon>
        <taxon>Ostreidae</taxon>
        <taxon>Magallana</taxon>
    </lineage>
</organism>
<evidence type="ECO:0000313" key="1">
    <source>
        <dbReference type="EMBL" id="EKC41478.1"/>
    </source>
</evidence>
<name>K1R6S1_MAGGI</name>
<dbReference type="EMBL" id="JH818025">
    <property type="protein sequence ID" value="EKC41478.1"/>
    <property type="molecule type" value="Genomic_DNA"/>
</dbReference>
<accession>K1R6S1</accession>